<comment type="similarity">
    <text evidence="2">Belongs to the CcmB/CycW/HelB family.</text>
</comment>
<organism evidence="7 8">
    <name type="scientific">Candidatus Bilophila faecipullorum</name>
    <dbReference type="NCBI Taxonomy" id="2838482"/>
    <lineage>
        <taxon>Bacteria</taxon>
        <taxon>Pseudomonadati</taxon>
        <taxon>Thermodesulfobacteriota</taxon>
        <taxon>Desulfovibrionia</taxon>
        <taxon>Desulfovibrionales</taxon>
        <taxon>Desulfovibrionaceae</taxon>
        <taxon>Bilophila</taxon>
    </lineage>
</organism>
<dbReference type="AlphaFoldDB" id="A0A9D1U963"/>
<name>A0A9D1U963_9BACT</name>
<evidence type="ECO:0000256" key="1">
    <source>
        <dbReference type="ARBA" id="ARBA00004141"/>
    </source>
</evidence>
<keyword evidence="4 6" id="KW-1133">Transmembrane helix</keyword>
<evidence type="ECO:0000256" key="3">
    <source>
        <dbReference type="ARBA" id="ARBA00022692"/>
    </source>
</evidence>
<protein>
    <submittedName>
        <fullName evidence="7">Heme exporter protein CcmB</fullName>
    </submittedName>
</protein>
<reference evidence="7" key="2">
    <citation type="submission" date="2021-04" db="EMBL/GenBank/DDBJ databases">
        <authorList>
            <person name="Gilroy R."/>
        </authorList>
    </citation>
    <scope>NUCLEOTIDE SEQUENCE</scope>
    <source>
        <strain evidence="7">ChiSxjej5B17-1746</strain>
    </source>
</reference>
<feature type="transmembrane region" description="Helical" evidence="6">
    <location>
        <begin position="198"/>
        <end position="221"/>
    </location>
</feature>
<evidence type="ECO:0000256" key="2">
    <source>
        <dbReference type="ARBA" id="ARBA00010544"/>
    </source>
</evidence>
<feature type="transmembrane region" description="Helical" evidence="6">
    <location>
        <begin position="95"/>
        <end position="122"/>
    </location>
</feature>
<dbReference type="GO" id="GO:0017004">
    <property type="term" value="P:cytochrome complex assembly"/>
    <property type="evidence" value="ECO:0007669"/>
    <property type="project" value="InterPro"/>
</dbReference>
<comment type="subcellular location">
    <subcellularLocation>
        <location evidence="1">Membrane</location>
        <topology evidence="1">Multi-pass membrane protein</topology>
    </subcellularLocation>
</comment>
<sequence>MLKAAWLIARKDLRLVLARGAGLVQALLLGLLLIFVFSLSRETGEAMNGQGAATIFWLSSAFCQVLSFNMIYGLEEANGARAGLLLLPMPLQSVWLGKALAGLCVILAAQAVFLPAAVVFLGQTVGEGWPLALLALVLTDLGMAALGSLLGALSQGQAARESLLSVVLFPLIIPILLAGIRVGAGGFSEALPEGAESWLGIVAAFDAVFLAAGLILFPFVFSGDE</sequence>
<dbReference type="PRINTS" id="PR01414">
    <property type="entry name" value="CCMBBIOGNSIS"/>
</dbReference>
<evidence type="ECO:0000256" key="5">
    <source>
        <dbReference type="ARBA" id="ARBA00023136"/>
    </source>
</evidence>
<comment type="caution">
    <text evidence="7">The sequence shown here is derived from an EMBL/GenBank/DDBJ whole genome shotgun (WGS) entry which is preliminary data.</text>
</comment>
<evidence type="ECO:0000256" key="4">
    <source>
        <dbReference type="ARBA" id="ARBA00022989"/>
    </source>
</evidence>
<reference evidence="7" key="1">
    <citation type="journal article" date="2021" name="PeerJ">
        <title>Extensive microbial diversity within the chicken gut microbiome revealed by metagenomics and culture.</title>
        <authorList>
            <person name="Gilroy R."/>
            <person name="Ravi A."/>
            <person name="Getino M."/>
            <person name="Pursley I."/>
            <person name="Horton D.L."/>
            <person name="Alikhan N.F."/>
            <person name="Baker D."/>
            <person name="Gharbi K."/>
            <person name="Hall N."/>
            <person name="Watson M."/>
            <person name="Adriaenssens E.M."/>
            <person name="Foster-Nyarko E."/>
            <person name="Jarju S."/>
            <person name="Secka A."/>
            <person name="Antonio M."/>
            <person name="Oren A."/>
            <person name="Chaudhuri R.R."/>
            <person name="La Ragione R."/>
            <person name="Hildebrand F."/>
            <person name="Pallen M.J."/>
        </authorList>
    </citation>
    <scope>NUCLEOTIDE SEQUENCE</scope>
    <source>
        <strain evidence="7">ChiSxjej5B17-1746</strain>
    </source>
</reference>
<dbReference type="Pfam" id="PF03379">
    <property type="entry name" value="CcmB"/>
    <property type="match status" value="1"/>
</dbReference>
<dbReference type="EMBL" id="DXGI01000066">
    <property type="protein sequence ID" value="HIW77850.1"/>
    <property type="molecule type" value="Genomic_DNA"/>
</dbReference>
<feature type="transmembrane region" description="Helical" evidence="6">
    <location>
        <begin position="128"/>
        <end position="151"/>
    </location>
</feature>
<dbReference type="Proteomes" id="UP000824264">
    <property type="component" value="Unassembled WGS sequence"/>
</dbReference>
<evidence type="ECO:0000256" key="6">
    <source>
        <dbReference type="SAM" id="Phobius"/>
    </source>
</evidence>
<dbReference type="InterPro" id="IPR003544">
    <property type="entry name" value="Cyt_c_biogenesis_CcmB"/>
</dbReference>
<proteinExistence type="inferred from homology"/>
<evidence type="ECO:0000313" key="8">
    <source>
        <dbReference type="Proteomes" id="UP000824264"/>
    </source>
</evidence>
<feature type="transmembrane region" description="Helical" evidence="6">
    <location>
        <begin position="21"/>
        <end position="40"/>
    </location>
</feature>
<feature type="transmembrane region" description="Helical" evidence="6">
    <location>
        <begin position="163"/>
        <end position="186"/>
    </location>
</feature>
<evidence type="ECO:0000313" key="7">
    <source>
        <dbReference type="EMBL" id="HIW77850.1"/>
    </source>
</evidence>
<keyword evidence="5 6" id="KW-0472">Membrane</keyword>
<dbReference type="GO" id="GO:0015232">
    <property type="term" value="F:heme transmembrane transporter activity"/>
    <property type="evidence" value="ECO:0007669"/>
    <property type="project" value="InterPro"/>
</dbReference>
<dbReference type="GO" id="GO:0016020">
    <property type="term" value="C:membrane"/>
    <property type="evidence" value="ECO:0007669"/>
    <property type="project" value="UniProtKB-SubCell"/>
</dbReference>
<keyword evidence="3 6" id="KW-0812">Transmembrane</keyword>
<gene>
    <name evidence="7" type="ORF">H9874_01725</name>
</gene>
<accession>A0A9D1U963</accession>